<keyword evidence="1" id="KW-1133">Transmembrane helix</keyword>
<sequence>MQEQERKTKLLKGMLLTFATLTYFNEFLQKFTKIMSSSSNFQLLLFVSLKLYNSLSCHLICFLGYNPPKHNPF</sequence>
<evidence type="ECO:0000256" key="1">
    <source>
        <dbReference type="SAM" id="Phobius"/>
    </source>
</evidence>
<organism evidence="2 3">
    <name type="scientific">Populus trichocarpa</name>
    <name type="common">Western balsam poplar</name>
    <name type="synonym">Populus balsamifera subsp. trichocarpa</name>
    <dbReference type="NCBI Taxonomy" id="3694"/>
    <lineage>
        <taxon>Eukaryota</taxon>
        <taxon>Viridiplantae</taxon>
        <taxon>Streptophyta</taxon>
        <taxon>Embryophyta</taxon>
        <taxon>Tracheophyta</taxon>
        <taxon>Spermatophyta</taxon>
        <taxon>Magnoliopsida</taxon>
        <taxon>eudicotyledons</taxon>
        <taxon>Gunneridae</taxon>
        <taxon>Pentapetalae</taxon>
        <taxon>rosids</taxon>
        <taxon>fabids</taxon>
        <taxon>Malpighiales</taxon>
        <taxon>Salicaceae</taxon>
        <taxon>Saliceae</taxon>
        <taxon>Populus</taxon>
    </lineage>
</organism>
<evidence type="ECO:0000313" key="3">
    <source>
        <dbReference type="Proteomes" id="UP000006729"/>
    </source>
</evidence>
<dbReference type="InParanoid" id="A0A2K1XDA7"/>
<dbReference type="Proteomes" id="UP000006729">
    <property type="component" value="Chromosome 16"/>
</dbReference>
<gene>
    <name evidence="2" type="ORF">POPTR_016G095300</name>
</gene>
<keyword evidence="1" id="KW-0472">Membrane</keyword>
<keyword evidence="3" id="KW-1185">Reference proteome</keyword>
<feature type="transmembrane region" description="Helical" evidence="1">
    <location>
        <begin position="43"/>
        <end position="65"/>
    </location>
</feature>
<accession>A0A2K1XDA7</accession>
<dbReference type="AlphaFoldDB" id="A0A2K1XDA7"/>
<proteinExistence type="predicted"/>
<protein>
    <submittedName>
        <fullName evidence="2">Uncharacterized protein</fullName>
    </submittedName>
</protein>
<dbReference type="EMBL" id="CM009305">
    <property type="protein sequence ID" value="PNS98767.1"/>
    <property type="molecule type" value="Genomic_DNA"/>
</dbReference>
<name>A0A2K1XDA7_POPTR</name>
<reference evidence="2 3" key="1">
    <citation type="journal article" date="2006" name="Science">
        <title>The genome of black cottonwood, Populus trichocarpa (Torr. &amp; Gray).</title>
        <authorList>
            <person name="Tuskan G.A."/>
            <person name="Difazio S."/>
            <person name="Jansson S."/>
            <person name="Bohlmann J."/>
            <person name="Grigoriev I."/>
            <person name="Hellsten U."/>
            <person name="Putnam N."/>
            <person name="Ralph S."/>
            <person name="Rombauts S."/>
            <person name="Salamov A."/>
            <person name="Schein J."/>
            <person name="Sterck L."/>
            <person name="Aerts A."/>
            <person name="Bhalerao R.R."/>
            <person name="Bhalerao R.P."/>
            <person name="Blaudez D."/>
            <person name="Boerjan W."/>
            <person name="Brun A."/>
            <person name="Brunner A."/>
            <person name="Busov V."/>
            <person name="Campbell M."/>
            <person name="Carlson J."/>
            <person name="Chalot M."/>
            <person name="Chapman J."/>
            <person name="Chen G.L."/>
            <person name="Cooper D."/>
            <person name="Coutinho P.M."/>
            <person name="Couturier J."/>
            <person name="Covert S."/>
            <person name="Cronk Q."/>
            <person name="Cunningham R."/>
            <person name="Davis J."/>
            <person name="Degroeve S."/>
            <person name="Dejardin A."/>
            <person name="Depamphilis C."/>
            <person name="Detter J."/>
            <person name="Dirks B."/>
            <person name="Dubchak I."/>
            <person name="Duplessis S."/>
            <person name="Ehlting J."/>
            <person name="Ellis B."/>
            <person name="Gendler K."/>
            <person name="Goodstein D."/>
            <person name="Gribskov M."/>
            <person name="Grimwood J."/>
            <person name="Groover A."/>
            <person name="Gunter L."/>
            <person name="Hamberger B."/>
            <person name="Heinze B."/>
            <person name="Helariutta Y."/>
            <person name="Henrissat B."/>
            <person name="Holligan D."/>
            <person name="Holt R."/>
            <person name="Huang W."/>
            <person name="Islam-Faridi N."/>
            <person name="Jones S."/>
            <person name="Jones-Rhoades M."/>
            <person name="Jorgensen R."/>
            <person name="Joshi C."/>
            <person name="Kangasjarvi J."/>
            <person name="Karlsson J."/>
            <person name="Kelleher C."/>
            <person name="Kirkpatrick R."/>
            <person name="Kirst M."/>
            <person name="Kohler A."/>
            <person name="Kalluri U."/>
            <person name="Larimer F."/>
            <person name="Leebens-Mack J."/>
            <person name="Leple J.C."/>
            <person name="Locascio P."/>
            <person name="Lou Y."/>
            <person name="Lucas S."/>
            <person name="Martin F."/>
            <person name="Montanini B."/>
            <person name="Napoli C."/>
            <person name="Nelson D.R."/>
            <person name="Nelson C."/>
            <person name="Nieminen K."/>
            <person name="Nilsson O."/>
            <person name="Pereda V."/>
            <person name="Peter G."/>
            <person name="Philippe R."/>
            <person name="Pilate G."/>
            <person name="Poliakov A."/>
            <person name="Razumovskaya J."/>
            <person name="Richardson P."/>
            <person name="Rinaldi C."/>
            <person name="Ritland K."/>
            <person name="Rouze P."/>
            <person name="Ryaboy D."/>
            <person name="Schmutz J."/>
            <person name="Schrader J."/>
            <person name="Segerman B."/>
            <person name="Shin H."/>
            <person name="Siddiqui A."/>
            <person name="Sterky F."/>
            <person name="Terry A."/>
            <person name="Tsai C.J."/>
            <person name="Uberbacher E."/>
            <person name="Unneberg P."/>
            <person name="Vahala J."/>
            <person name="Wall K."/>
            <person name="Wessler S."/>
            <person name="Yang G."/>
            <person name="Yin T."/>
            <person name="Douglas C."/>
            <person name="Marra M."/>
            <person name="Sandberg G."/>
            <person name="Van de Peer Y."/>
            <person name="Rokhsar D."/>
        </authorList>
    </citation>
    <scope>NUCLEOTIDE SEQUENCE [LARGE SCALE GENOMIC DNA]</scope>
    <source>
        <strain evidence="3">cv. Nisqually</strain>
    </source>
</reference>
<evidence type="ECO:0000313" key="2">
    <source>
        <dbReference type="EMBL" id="PNS98767.1"/>
    </source>
</evidence>
<keyword evidence="1" id="KW-0812">Transmembrane</keyword>